<organism evidence="1 2">
    <name type="scientific">Bremia lactucae</name>
    <name type="common">Lettuce downy mildew</name>
    <dbReference type="NCBI Taxonomy" id="4779"/>
    <lineage>
        <taxon>Eukaryota</taxon>
        <taxon>Sar</taxon>
        <taxon>Stramenopiles</taxon>
        <taxon>Oomycota</taxon>
        <taxon>Peronosporomycetes</taxon>
        <taxon>Peronosporales</taxon>
        <taxon>Peronosporaceae</taxon>
        <taxon>Bremia</taxon>
    </lineage>
</organism>
<proteinExistence type="predicted"/>
<dbReference type="AlphaFoldDB" id="A0A976FK09"/>
<reference evidence="1 2" key="1">
    <citation type="journal article" date="2021" name="Genome Biol.">
        <title>AFLAP: assembly-free linkage analysis pipeline using k-mers from genome sequencing data.</title>
        <authorList>
            <person name="Fletcher K."/>
            <person name="Zhang L."/>
            <person name="Gil J."/>
            <person name="Han R."/>
            <person name="Cavanaugh K."/>
            <person name="Michelmore R."/>
        </authorList>
    </citation>
    <scope>NUCLEOTIDE SEQUENCE [LARGE SCALE GENOMIC DNA]</scope>
    <source>
        <strain evidence="1 2">SF5</strain>
    </source>
</reference>
<evidence type="ECO:0000313" key="2">
    <source>
        <dbReference type="Proteomes" id="UP000294530"/>
    </source>
</evidence>
<dbReference type="RefSeq" id="XP_067817744.1">
    <property type="nucleotide sequence ID" value="XM_067967558.1"/>
</dbReference>
<dbReference type="Gene3D" id="2.160.20.120">
    <property type="match status" value="1"/>
</dbReference>
<dbReference type="KEGG" id="blac:94353229"/>
<protein>
    <submittedName>
        <fullName evidence="1">Uncharacterized protein</fullName>
    </submittedName>
</protein>
<gene>
    <name evidence="1" type="ORF">CCR75_009519</name>
</gene>
<comment type="caution">
    <text evidence="1">The sequence shown here is derived from an EMBL/GenBank/DDBJ whole genome shotgun (WGS) entry which is preliminary data.</text>
</comment>
<dbReference type="PANTHER" id="PTHR39200">
    <property type="entry name" value="HYPOTHETICAL EXPORTED PROTEIN"/>
    <property type="match status" value="1"/>
</dbReference>
<dbReference type="GeneID" id="94353229"/>
<evidence type="ECO:0000313" key="1">
    <source>
        <dbReference type="EMBL" id="TDH68245.1"/>
    </source>
</evidence>
<dbReference type="Proteomes" id="UP000294530">
    <property type="component" value="Unassembled WGS sequence"/>
</dbReference>
<accession>A0A976FK09</accession>
<sequence length="272" mass="29635">MAVTDGGLYLSRVRDMAAVFGIVQFALDFLMIKYTALTAPPCNFKPLYSRRNDGLTRHLKSQDAYGKGYVQTQKKTVRKSFTASCKHGLAGDVVLNNDVAVVRETEADVSIACFGDGHLYFKSNVSATLGSLDVEVTGSGLVQMKIPIMTPDAIRIGVVALITDNFAADSVKTTLSRTGNIGMDTNKLFLQKLEASVYGSGIYSFATPGSVDMEMLKLSGLGQLRAGSIVARRVEYVNKTLSNIKIKGWWYSRKQGSLLINMEEAEKSSLTF</sequence>
<keyword evidence="2" id="KW-1185">Reference proteome</keyword>
<name>A0A976FK09_BRELC</name>
<dbReference type="EMBL" id="SHOA02000003">
    <property type="protein sequence ID" value="TDH68245.1"/>
    <property type="molecule type" value="Genomic_DNA"/>
</dbReference>
<dbReference type="PANTHER" id="PTHR39200:SF1">
    <property type="entry name" value="AUTO-TRANSPORTER ADHESIN HEAD GIN DOMAIN-CONTAINING PROTEIN-RELATED"/>
    <property type="match status" value="1"/>
</dbReference>
<dbReference type="OrthoDB" id="67913at2759"/>